<dbReference type="AlphaFoldDB" id="A0A7R8WLL9"/>
<dbReference type="EMBL" id="OB667684">
    <property type="protein sequence ID" value="CAD7234079.1"/>
    <property type="molecule type" value="Genomic_DNA"/>
</dbReference>
<name>A0A7R8WLL9_9CRUS</name>
<gene>
    <name evidence="1" type="ORF">CTOB1V02_LOCUS11897</name>
</gene>
<proteinExistence type="predicted"/>
<accession>A0A7R8WLL9</accession>
<reference evidence="1" key="1">
    <citation type="submission" date="2020-11" db="EMBL/GenBank/DDBJ databases">
        <authorList>
            <person name="Tran Van P."/>
        </authorList>
    </citation>
    <scope>NUCLEOTIDE SEQUENCE</scope>
</reference>
<protein>
    <submittedName>
        <fullName evidence="1">Uncharacterized protein</fullName>
    </submittedName>
</protein>
<organism evidence="1">
    <name type="scientific">Cyprideis torosa</name>
    <dbReference type="NCBI Taxonomy" id="163714"/>
    <lineage>
        <taxon>Eukaryota</taxon>
        <taxon>Metazoa</taxon>
        <taxon>Ecdysozoa</taxon>
        <taxon>Arthropoda</taxon>
        <taxon>Crustacea</taxon>
        <taxon>Oligostraca</taxon>
        <taxon>Ostracoda</taxon>
        <taxon>Podocopa</taxon>
        <taxon>Podocopida</taxon>
        <taxon>Cytherocopina</taxon>
        <taxon>Cytheroidea</taxon>
        <taxon>Cytherideidae</taxon>
        <taxon>Cyprideis</taxon>
    </lineage>
</organism>
<sequence length="72" mass="7822">MTGRNCGEEKGMPQDGGGTNRLYLKKLFIVITKGSKSGELCIWNAEVDSTTTDWDPILAVQSPISGDLYGRT</sequence>
<evidence type="ECO:0000313" key="1">
    <source>
        <dbReference type="EMBL" id="CAD7234079.1"/>
    </source>
</evidence>